<proteinExistence type="predicted"/>
<organism evidence="1 2">
    <name type="scientific">Hygrophoropsis aurantiaca</name>
    <dbReference type="NCBI Taxonomy" id="72124"/>
    <lineage>
        <taxon>Eukaryota</taxon>
        <taxon>Fungi</taxon>
        <taxon>Dikarya</taxon>
        <taxon>Basidiomycota</taxon>
        <taxon>Agaricomycotina</taxon>
        <taxon>Agaricomycetes</taxon>
        <taxon>Agaricomycetidae</taxon>
        <taxon>Boletales</taxon>
        <taxon>Coniophorineae</taxon>
        <taxon>Hygrophoropsidaceae</taxon>
        <taxon>Hygrophoropsis</taxon>
    </lineage>
</organism>
<keyword evidence="2" id="KW-1185">Reference proteome</keyword>
<dbReference type="Proteomes" id="UP000790377">
    <property type="component" value="Unassembled WGS sequence"/>
</dbReference>
<name>A0ACB8AEC1_9AGAM</name>
<sequence>MSVPGISFNDGHQVPWIAFGTGTALYQQDATEAVKIALENGFTHLDGAQMYNNETTLGAGIVASGKPRSEIFVTTKLTKLQSGQTAKTALEDSLKKLGLQQVDLYLIHSPSHHQGPGRLGQVWKEMEECQSEGLTKSIGVSNFQPQHLKEILEVGSISPAVNQIELHPYVWKSLQSVLDMHAKHGIVTSSYGGLSPLFREKGGPLDPVVEKIRSRLETTRGSPVSDGQVLNKWMQQKKILVVTTSSKPKRIREYLDTINVPDLTPEESDLIETTGSKLHKKFFVSQLRTISSMIVVRLKLTLPSNFDLLVIESQWFRLNFTRGPHHYIVKSLRRKSPIVQWNFFAATKNGV</sequence>
<reference evidence="1" key="1">
    <citation type="journal article" date="2021" name="New Phytol.">
        <title>Evolutionary innovations through gain and loss of genes in the ectomycorrhizal Boletales.</title>
        <authorList>
            <person name="Wu G."/>
            <person name="Miyauchi S."/>
            <person name="Morin E."/>
            <person name="Kuo A."/>
            <person name="Drula E."/>
            <person name="Varga T."/>
            <person name="Kohler A."/>
            <person name="Feng B."/>
            <person name="Cao Y."/>
            <person name="Lipzen A."/>
            <person name="Daum C."/>
            <person name="Hundley H."/>
            <person name="Pangilinan J."/>
            <person name="Johnson J."/>
            <person name="Barry K."/>
            <person name="LaButti K."/>
            <person name="Ng V."/>
            <person name="Ahrendt S."/>
            <person name="Min B."/>
            <person name="Choi I.G."/>
            <person name="Park H."/>
            <person name="Plett J.M."/>
            <person name="Magnuson J."/>
            <person name="Spatafora J.W."/>
            <person name="Nagy L.G."/>
            <person name="Henrissat B."/>
            <person name="Grigoriev I.V."/>
            <person name="Yang Z.L."/>
            <person name="Xu J."/>
            <person name="Martin F.M."/>
        </authorList>
    </citation>
    <scope>NUCLEOTIDE SEQUENCE</scope>
    <source>
        <strain evidence="1">ATCC 28755</strain>
    </source>
</reference>
<evidence type="ECO:0000313" key="2">
    <source>
        <dbReference type="Proteomes" id="UP000790377"/>
    </source>
</evidence>
<comment type="caution">
    <text evidence="1">The sequence shown here is derived from an EMBL/GenBank/DDBJ whole genome shotgun (WGS) entry which is preliminary data.</text>
</comment>
<accession>A0ACB8AEC1</accession>
<gene>
    <name evidence="1" type="ORF">BJ138DRAFT_1006505</name>
</gene>
<dbReference type="EMBL" id="MU267676">
    <property type="protein sequence ID" value="KAH7911497.1"/>
    <property type="molecule type" value="Genomic_DNA"/>
</dbReference>
<evidence type="ECO:0000313" key="1">
    <source>
        <dbReference type="EMBL" id="KAH7911497.1"/>
    </source>
</evidence>
<protein>
    <submittedName>
        <fullName evidence="1">NADP-dependent oxidoreductase domain-containing protein</fullName>
    </submittedName>
</protein>